<dbReference type="GeneID" id="6070368"/>
<dbReference type="InParanoid" id="B0CS11"/>
<evidence type="ECO:0000313" key="2">
    <source>
        <dbReference type="Proteomes" id="UP000001194"/>
    </source>
</evidence>
<proteinExistence type="predicted"/>
<dbReference type="AlphaFoldDB" id="B0CS11"/>
<sequence length="323" mass="36409">MSSANSLPSGTYVIHSVEDPKKDERLIMTVDPDGSGDPVKTEKDKLYKAADQDFFAVTKKATVHLKNKVERVVSVRYSSAFQHFSSHLSKYSLLRLSSATSTYFTGDPDGKLLPRFGLSTDFTWDQLWEGIDDLNANAQGATFYKLIFFGRHGHNEHDLKKALTEKYRQGTGDKNGPVPVNYYDGFDAASSQKGCIQAALVRDVWDSARSEDPEIGLPQLSLRSPTRRALTTNTITFSRELSVDDPPTPNMITLVVENCHNSENRHPKGWISEMFSNYQIEDSFTEADELWNPNLEETFPRFRARARNVLDRIFAQENAAVKS</sequence>
<name>B0CS11_LACBS</name>
<dbReference type="Proteomes" id="UP000001194">
    <property type="component" value="Unassembled WGS sequence"/>
</dbReference>
<dbReference type="Gene3D" id="3.40.50.1240">
    <property type="entry name" value="Phosphoglycerate mutase-like"/>
    <property type="match status" value="1"/>
</dbReference>
<reference evidence="1 2" key="1">
    <citation type="journal article" date="2008" name="Nature">
        <title>The genome of Laccaria bicolor provides insights into mycorrhizal symbiosis.</title>
        <authorList>
            <person name="Martin F."/>
            <person name="Aerts A."/>
            <person name="Ahren D."/>
            <person name="Brun A."/>
            <person name="Danchin E.G.J."/>
            <person name="Duchaussoy F."/>
            <person name="Gibon J."/>
            <person name="Kohler A."/>
            <person name="Lindquist E."/>
            <person name="Pereda V."/>
            <person name="Salamov A."/>
            <person name="Shapiro H.J."/>
            <person name="Wuyts J."/>
            <person name="Blaudez D."/>
            <person name="Buee M."/>
            <person name="Brokstein P."/>
            <person name="Canbaeck B."/>
            <person name="Cohen D."/>
            <person name="Courty P.E."/>
            <person name="Coutinho P.M."/>
            <person name="Delaruelle C."/>
            <person name="Detter J.C."/>
            <person name="Deveau A."/>
            <person name="DiFazio S."/>
            <person name="Duplessis S."/>
            <person name="Fraissinet-Tachet L."/>
            <person name="Lucic E."/>
            <person name="Frey-Klett P."/>
            <person name="Fourrey C."/>
            <person name="Feussner I."/>
            <person name="Gay G."/>
            <person name="Grimwood J."/>
            <person name="Hoegger P.J."/>
            <person name="Jain P."/>
            <person name="Kilaru S."/>
            <person name="Labbe J."/>
            <person name="Lin Y.C."/>
            <person name="Legue V."/>
            <person name="Le Tacon F."/>
            <person name="Marmeisse R."/>
            <person name="Melayah D."/>
            <person name="Montanini B."/>
            <person name="Muratet M."/>
            <person name="Nehls U."/>
            <person name="Niculita-Hirzel H."/>
            <person name="Oudot-Le Secq M.P."/>
            <person name="Peter M."/>
            <person name="Quesneville H."/>
            <person name="Rajashekar B."/>
            <person name="Reich M."/>
            <person name="Rouhier N."/>
            <person name="Schmutz J."/>
            <person name="Yin T."/>
            <person name="Chalot M."/>
            <person name="Henrissat B."/>
            <person name="Kuees U."/>
            <person name="Lucas S."/>
            <person name="Van de Peer Y."/>
            <person name="Podila G.K."/>
            <person name="Polle A."/>
            <person name="Pukkila P.J."/>
            <person name="Richardson P.M."/>
            <person name="Rouze P."/>
            <person name="Sanders I.R."/>
            <person name="Stajich J.E."/>
            <person name="Tunlid A."/>
            <person name="Tuskan G."/>
            <person name="Grigoriev I.V."/>
        </authorList>
    </citation>
    <scope>NUCLEOTIDE SEQUENCE [LARGE SCALE GENOMIC DNA]</scope>
    <source>
        <strain evidence="2">S238N-H82 / ATCC MYA-4686</strain>
    </source>
</reference>
<dbReference type="OrthoDB" id="496981at2759"/>
<dbReference type="SUPFAM" id="SSF53254">
    <property type="entry name" value="Phosphoglycerate mutase-like"/>
    <property type="match status" value="1"/>
</dbReference>
<dbReference type="EMBL" id="DS547092">
    <property type="protein sequence ID" value="EDR14215.1"/>
    <property type="molecule type" value="Genomic_DNA"/>
</dbReference>
<dbReference type="RefSeq" id="XP_001874774.1">
    <property type="nucleotide sequence ID" value="XM_001874739.1"/>
</dbReference>
<dbReference type="HOGENOM" id="CLU_860716_0_0_1"/>
<protein>
    <submittedName>
        <fullName evidence="1">Predicted protein</fullName>
    </submittedName>
</protein>
<evidence type="ECO:0000313" key="1">
    <source>
        <dbReference type="EMBL" id="EDR14215.1"/>
    </source>
</evidence>
<gene>
    <name evidence="1" type="ORF">LACBIDRAFT_292187</name>
</gene>
<dbReference type="KEGG" id="lbc:LACBIDRAFT_292187"/>
<accession>B0CS11</accession>
<organism evidence="2">
    <name type="scientific">Laccaria bicolor (strain S238N-H82 / ATCC MYA-4686)</name>
    <name type="common">Bicoloured deceiver</name>
    <name type="synonym">Laccaria laccata var. bicolor</name>
    <dbReference type="NCBI Taxonomy" id="486041"/>
    <lineage>
        <taxon>Eukaryota</taxon>
        <taxon>Fungi</taxon>
        <taxon>Dikarya</taxon>
        <taxon>Basidiomycota</taxon>
        <taxon>Agaricomycotina</taxon>
        <taxon>Agaricomycetes</taxon>
        <taxon>Agaricomycetidae</taxon>
        <taxon>Agaricales</taxon>
        <taxon>Agaricineae</taxon>
        <taxon>Hydnangiaceae</taxon>
        <taxon>Laccaria</taxon>
    </lineage>
</organism>
<dbReference type="FunCoup" id="B0CS11">
    <property type="interactions" value="280"/>
</dbReference>
<dbReference type="InterPro" id="IPR029033">
    <property type="entry name" value="His_PPase_superfam"/>
</dbReference>
<keyword evidence="2" id="KW-1185">Reference proteome</keyword>